<dbReference type="KEGG" id="btrm:SAMEA390648701003"/>
<keyword evidence="7" id="KW-1185">Reference proteome</keyword>
<organism evidence="6 7">
    <name type="scientific">Bordetella trematum</name>
    <dbReference type="NCBI Taxonomy" id="123899"/>
    <lineage>
        <taxon>Bacteria</taxon>
        <taxon>Pseudomonadati</taxon>
        <taxon>Pseudomonadota</taxon>
        <taxon>Betaproteobacteria</taxon>
        <taxon>Burkholderiales</taxon>
        <taxon>Alcaligenaceae</taxon>
        <taxon>Bordetella</taxon>
    </lineage>
</organism>
<evidence type="ECO:0000256" key="2">
    <source>
        <dbReference type="ARBA" id="ARBA00023015"/>
    </source>
</evidence>
<comment type="similarity">
    <text evidence="1">Belongs to the LysR transcriptional regulatory family.</text>
</comment>
<dbReference type="PATRIC" id="fig|123899.6.peg.982"/>
<dbReference type="eggNOG" id="COG0583">
    <property type="taxonomic scope" value="Bacteria"/>
</dbReference>
<gene>
    <name evidence="6" type="primary">gcvA_7</name>
    <name evidence="6" type="ORF">SAMEA3906487_01003</name>
</gene>
<dbReference type="InterPro" id="IPR036388">
    <property type="entry name" value="WH-like_DNA-bd_sf"/>
</dbReference>
<dbReference type="PANTHER" id="PTHR30537:SF74">
    <property type="entry name" value="HTH-TYPE TRANSCRIPTIONAL REGULATOR TRPI"/>
    <property type="match status" value="1"/>
</dbReference>
<dbReference type="SUPFAM" id="SSF53850">
    <property type="entry name" value="Periplasmic binding protein-like II"/>
    <property type="match status" value="1"/>
</dbReference>
<evidence type="ECO:0000256" key="3">
    <source>
        <dbReference type="ARBA" id="ARBA00023125"/>
    </source>
</evidence>
<dbReference type="PRINTS" id="PR00039">
    <property type="entry name" value="HTHLYSR"/>
</dbReference>
<dbReference type="InterPro" id="IPR036390">
    <property type="entry name" value="WH_DNA-bd_sf"/>
</dbReference>
<keyword evidence="2" id="KW-0805">Transcription regulation</keyword>
<dbReference type="STRING" id="123899.SAMEA3906487_01003"/>
<name>A0A157MFQ7_9BORD</name>
<dbReference type="PROSITE" id="PS50931">
    <property type="entry name" value="HTH_LYSR"/>
    <property type="match status" value="1"/>
</dbReference>
<protein>
    <submittedName>
        <fullName evidence="6">LysR family transcriptional regulator</fullName>
    </submittedName>
</protein>
<evidence type="ECO:0000313" key="7">
    <source>
        <dbReference type="Proteomes" id="UP000076825"/>
    </source>
</evidence>
<sequence>MIPARGGIVPPAASSVPDTVKLFNRLPPIHALAVFHAVARLGSFTLAAQQLHVTQSAVSKQIRSLEEQLGMALFRRKSRGVALTAQGELLVASAERVLEDLQHTIQQARSLGRDAVVRIVCTEAVAHYWLAPRLSQLAAFQPGLKVNVFTTNDIDLLDMDDYDFGILYGDGRWPQLYSHELFAEVVYPVCHVDYPVDEIHTPADLLRHRLIQLNPEIWKWATWKDWLSHFGVAYQPGEELISYNQATLAIAAALNKQGIALGWEFMLGDLLRNGLIRKAADFKLVSGRSDYLVYRQDEPLSPPAALFRDWLLAGQARAAASREG</sequence>
<dbReference type="OrthoDB" id="8683153at2"/>
<dbReference type="InterPro" id="IPR005119">
    <property type="entry name" value="LysR_subst-bd"/>
</dbReference>
<dbReference type="InterPro" id="IPR000847">
    <property type="entry name" value="LysR_HTH_N"/>
</dbReference>
<dbReference type="GO" id="GO:0003700">
    <property type="term" value="F:DNA-binding transcription factor activity"/>
    <property type="evidence" value="ECO:0007669"/>
    <property type="project" value="InterPro"/>
</dbReference>
<evidence type="ECO:0000259" key="5">
    <source>
        <dbReference type="PROSITE" id="PS50931"/>
    </source>
</evidence>
<dbReference type="EMBL" id="LT546645">
    <property type="protein sequence ID" value="SAI67947.1"/>
    <property type="molecule type" value="Genomic_DNA"/>
</dbReference>
<dbReference type="GO" id="GO:0006351">
    <property type="term" value="P:DNA-templated transcription"/>
    <property type="evidence" value="ECO:0007669"/>
    <property type="project" value="TreeGrafter"/>
</dbReference>
<dbReference type="PANTHER" id="PTHR30537">
    <property type="entry name" value="HTH-TYPE TRANSCRIPTIONAL REGULATOR"/>
    <property type="match status" value="1"/>
</dbReference>
<evidence type="ECO:0000313" key="6">
    <source>
        <dbReference type="EMBL" id="SAI67947.1"/>
    </source>
</evidence>
<accession>A0A157MFQ7</accession>
<proteinExistence type="inferred from homology"/>
<keyword evidence="3" id="KW-0238">DNA-binding</keyword>
<dbReference type="Pfam" id="PF03466">
    <property type="entry name" value="LysR_substrate"/>
    <property type="match status" value="1"/>
</dbReference>
<dbReference type="Proteomes" id="UP000076825">
    <property type="component" value="Chromosome 1"/>
</dbReference>
<dbReference type="AlphaFoldDB" id="A0A157MFQ7"/>
<keyword evidence="4" id="KW-0804">Transcription</keyword>
<dbReference type="FunFam" id="1.10.10.10:FF:000001">
    <property type="entry name" value="LysR family transcriptional regulator"/>
    <property type="match status" value="1"/>
</dbReference>
<dbReference type="InterPro" id="IPR058163">
    <property type="entry name" value="LysR-type_TF_proteobact-type"/>
</dbReference>
<dbReference type="SUPFAM" id="SSF46785">
    <property type="entry name" value="Winged helix' DNA-binding domain"/>
    <property type="match status" value="1"/>
</dbReference>
<dbReference type="Gene3D" id="3.40.190.10">
    <property type="entry name" value="Periplasmic binding protein-like II"/>
    <property type="match status" value="2"/>
</dbReference>
<evidence type="ECO:0000256" key="4">
    <source>
        <dbReference type="ARBA" id="ARBA00023163"/>
    </source>
</evidence>
<dbReference type="Gene3D" id="1.10.10.10">
    <property type="entry name" value="Winged helix-like DNA-binding domain superfamily/Winged helix DNA-binding domain"/>
    <property type="match status" value="1"/>
</dbReference>
<reference evidence="6 7" key="1">
    <citation type="submission" date="2016-04" db="EMBL/GenBank/DDBJ databases">
        <authorList>
            <consortium name="Pathogen Informatics"/>
        </authorList>
    </citation>
    <scope>NUCLEOTIDE SEQUENCE [LARGE SCALE GENOMIC DNA]</scope>
    <source>
        <strain evidence="6 7">H044680328</strain>
    </source>
</reference>
<feature type="domain" description="HTH lysR-type" evidence="5">
    <location>
        <begin position="27"/>
        <end position="84"/>
    </location>
</feature>
<evidence type="ECO:0000256" key="1">
    <source>
        <dbReference type="ARBA" id="ARBA00009437"/>
    </source>
</evidence>
<dbReference type="Pfam" id="PF00126">
    <property type="entry name" value="HTH_1"/>
    <property type="match status" value="1"/>
</dbReference>
<dbReference type="GO" id="GO:0043565">
    <property type="term" value="F:sequence-specific DNA binding"/>
    <property type="evidence" value="ECO:0007669"/>
    <property type="project" value="TreeGrafter"/>
</dbReference>